<gene>
    <name evidence="3" type="ORF">FPL14_15095</name>
</gene>
<dbReference type="Pfam" id="PF06276">
    <property type="entry name" value="FhuF"/>
    <property type="match status" value="1"/>
</dbReference>
<dbReference type="RefSeq" id="WP_182303767.1">
    <property type="nucleotide sequence ID" value="NZ_CP041969.1"/>
</dbReference>
<dbReference type="InterPro" id="IPR024726">
    <property type="entry name" value="FhuF_C"/>
</dbReference>
<accession>A0A7G5BZJ1</accession>
<dbReference type="InterPro" id="IPR022770">
    <property type="entry name" value="IucA/IucC-like_C"/>
</dbReference>
<sequence>MALAYNPEEIDVLVKDYRLAIEPSTDGKFSMPAIDLLNNDKCSAYLGGVKGIFETSSDVATVSLFAKRYSYLIIASSLYAMSAFNKGLDYSIENCHVESSFQGQAWLPKVRLSDWPVSQPAEGGRKEWRDQVIRNIFAENIAKAWNSLSKIGPISKAVLWENTAIYVYWLYENKFGEGADAEQQSRIQEDYEYLLNEAPAHLFGETKNPLARFNSPKVATMASEAPIRIRKTCCYYYLAAEDPEDYCPTCPKIKHELRCN</sequence>
<dbReference type="EMBL" id="CP041969">
    <property type="protein sequence ID" value="QMV42375.1"/>
    <property type="molecule type" value="Genomic_DNA"/>
</dbReference>
<dbReference type="GO" id="GO:0051537">
    <property type="term" value="F:2 iron, 2 sulfur cluster binding"/>
    <property type="evidence" value="ECO:0007669"/>
    <property type="project" value="InterPro"/>
</dbReference>
<feature type="domain" description="Ferric siderophore reductase C-terminal" evidence="2">
    <location>
        <begin position="230"/>
        <end position="252"/>
    </location>
</feature>
<proteinExistence type="predicted"/>
<dbReference type="Pfam" id="PF11575">
    <property type="entry name" value="FhuF_C"/>
    <property type="match status" value="1"/>
</dbReference>
<evidence type="ECO:0000313" key="3">
    <source>
        <dbReference type="EMBL" id="QMV42375.1"/>
    </source>
</evidence>
<dbReference type="GO" id="GO:0003824">
    <property type="term" value="F:catalytic activity"/>
    <property type="evidence" value="ECO:0007669"/>
    <property type="project" value="UniProtKB-ARBA"/>
</dbReference>
<dbReference type="Proteomes" id="UP000515679">
    <property type="component" value="Chromosome"/>
</dbReference>
<reference evidence="3 4" key="1">
    <citation type="submission" date="2019-07" db="EMBL/GenBank/DDBJ databases">
        <authorList>
            <person name="Kim J.K."/>
            <person name="Cheong H.-M."/>
            <person name="Choi Y."/>
            <person name="Hwang K.J."/>
            <person name="Lee S."/>
            <person name="Choi C."/>
        </authorList>
    </citation>
    <scope>NUCLEOTIDE SEQUENCE [LARGE SCALE GENOMIC DNA]</scope>
    <source>
        <strain evidence="3 4">KS 22</strain>
    </source>
</reference>
<feature type="domain" description="Aerobactin siderophore biosynthesis IucA/IucC-like C-terminal" evidence="1">
    <location>
        <begin position="63"/>
        <end position="215"/>
    </location>
</feature>
<evidence type="ECO:0000259" key="2">
    <source>
        <dbReference type="Pfam" id="PF11575"/>
    </source>
</evidence>
<organism evidence="3 4">
    <name type="scientific">Cohnella cholangitidis</name>
    <dbReference type="NCBI Taxonomy" id="2598458"/>
    <lineage>
        <taxon>Bacteria</taxon>
        <taxon>Bacillati</taxon>
        <taxon>Bacillota</taxon>
        <taxon>Bacilli</taxon>
        <taxon>Bacillales</taxon>
        <taxon>Paenibacillaceae</taxon>
        <taxon>Cohnella</taxon>
    </lineage>
</organism>
<dbReference type="KEGG" id="cchl:FPL14_15095"/>
<dbReference type="AlphaFoldDB" id="A0A7G5BZJ1"/>
<keyword evidence="4" id="KW-1185">Reference proteome</keyword>
<name>A0A7G5BZJ1_9BACL</name>
<protein>
    <submittedName>
        <fullName evidence="3">Uncharacterized protein</fullName>
    </submittedName>
</protein>
<evidence type="ECO:0000313" key="4">
    <source>
        <dbReference type="Proteomes" id="UP000515679"/>
    </source>
</evidence>
<evidence type="ECO:0000259" key="1">
    <source>
        <dbReference type="Pfam" id="PF06276"/>
    </source>
</evidence>